<evidence type="ECO:0000256" key="5">
    <source>
        <dbReference type="SAM" id="Phobius"/>
    </source>
</evidence>
<dbReference type="InterPro" id="IPR020846">
    <property type="entry name" value="MFS_dom"/>
</dbReference>
<dbReference type="InterPro" id="IPR036259">
    <property type="entry name" value="MFS_trans_sf"/>
</dbReference>
<name>A0A6J6E4C8_9ZZZZ</name>
<proteinExistence type="predicted"/>
<dbReference type="PANTHER" id="PTHR23508">
    <property type="entry name" value="CARBOXYLIC ACID TRANSPORTER PROTEIN HOMOLOG"/>
    <property type="match status" value="1"/>
</dbReference>
<keyword evidence="4 5" id="KW-0472">Membrane</keyword>
<feature type="domain" description="Major facilitator superfamily (MFS) profile" evidence="6">
    <location>
        <begin position="117"/>
        <end position="498"/>
    </location>
</feature>
<evidence type="ECO:0000256" key="4">
    <source>
        <dbReference type="ARBA" id="ARBA00023136"/>
    </source>
</evidence>
<feature type="transmembrane region" description="Helical" evidence="5">
    <location>
        <begin position="409"/>
        <end position="431"/>
    </location>
</feature>
<feature type="transmembrane region" description="Helical" evidence="5">
    <location>
        <begin position="443"/>
        <end position="466"/>
    </location>
</feature>
<dbReference type="EMBL" id="CAEZTG010000112">
    <property type="protein sequence ID" value="CAB4571231.1"/>
    <property type="molecule type" value="Genomic_DNA"/>
</dbReference>
<evidence type="ECO:0000256" key="1">
    <source>
        <dbReference type="ARBA" id="ARBA00004141"/>
    </source>
</evidence>
<dbReference type="Pfam" id="PF07690">
    <property type="entry name" value="MFS_1"/>
    <property type="match status" value="1"/>
</dbReference>
<feature type="transmembrane region" description="Helical" evidence="5">
    <location>
        <begin position="212"/>
        <end position="229"/>
    </location>
</feature>
<dbReference type="AlphaFoldDB" id="A0A6J6E4C8"/>
<feature type="transmembrane region" description="Helical" evidence="5">
    <location>
        <begin position="320"/>
        <end position="341"/>
    </location>
</feature>
<dbReference type="InterPro" id="IPR011701">
    <property type="entry name" value="MFS"/>
</dbReference>
<dbReference type="GO" id="GO:0046943">
    <property type="term" value="F:carboxylic acid transmembrane transporter activity"/>
    <property type="evidence" value="ECO:0007669"/>
    <property type="project" value="TreeGrafter"/>
</dbReference>
<evidence type="ECO:0000259" key="6">
    <source>
        <dbReference type="PROSITE" id="PS50850"/>
    </source>
</evidence>
<keyword evidence="2 5" id="KW-0812">Transmembrane</keyword>
<evidence type="ECO:0000256" key="2">
    <source>
        <dbReference type="ARBA" id="ARBA00022692"/>
    </source>
</evidence>
<protein>
    <submittedName>
        <fullName evidence="7">Unannotated protein</fullName>
    </submittedName>
</protein>
<dbReference type="PROSITE" id="PS50850">
    <property type="entry name" value="MFS"/>
    <property type="match status" value="1"/>
</dbReference>
<gene>
    <name evidence="7" type="ORF">UFOPK1603_01179</name>
</gene>
<feature type="transmembrane region" description="Helical" evidence="5">
    <location>
        <begin position="385"/>
        <end position="403"/>
    </location>
</feature>
<dbReference type="SUPFAM" id="SSF103473">
    <property type="entry name" value="MFS general substrate transporter"/>
    <property type="match status" value="1"/>
</dbReference>
<dbReference type="PANTHER" id="PTHR23508:SF10">
    <property type="entry name" value="CARBOXYLIC ACID TRANSPORTER PROTEIN HOMOLOG"/>
    <property type="match status" value="1"/>
</dbReference>
<accession>A0A6J6E4C8</accession>
<comment type="subcellular location">
    <subcellularLocation>
        <location evidence="1">Membrane</location>
        <topology evidence="1">Multi-pass membrane protein</topology>
    </subcellularLocation>
</comment>
<organism evidence="7">
    <name type="scientific">freshwater metagenome</name>
    <dbReference type="NCBI Taxonomy" id="449393"/>
    <lineage>
        <taxon>unclassified sequences</taxon>
        <taxon>metagenomes</taxon>
        <taxon>ecological metagenomes</taxon>
    </lineage>
</organism>
<evidence type="ECO:0000256" key="3">
    <source>
        <dbReference type="ARBA" id="ARBA00022989"/>
    </source>
</evidence>
<feature type="transmembrane region" description="Helical" evidence="5">
    <location>
        <begin position="472"/>
        <end position="494"/>
    </location>
</feature>
<feature type="transmembrane region" description="Helical" evidence="5">
    <location>
        <begin position="238"/>
        <end position="261"/>
    </location>
</feature>
<dbReference type="Gene3D" id="1.20.1250.20">
    <property type="entry name" value="MFS general substrate transporter like domains"/>
    <property type="match status" value="2"/>
</dbReference>
<dbReference type="GO" id="GO:0005886">
    <property type="term" value="C:plasma membrane"/>
    <property type="evidence" value="ECO:0007669"/>
    <property type="project" value="TreeGrafter"/>
</dbReference>
<feature type="transmembrane region" description="Helical" evidence="5">
    <location>
        <begin position="353"/>
        <end position="373"/>
    </location>
</feature>
<sequence>MTRLQHRHRVPHDSARAWLAPRNDVVVERRTHETSTSSTFEAHVGPFHEWQRNVELSVDTDGHTIVDEVVTYRLAVPVWGILFRPALRHHLRQPPRAEQHQPWWAPPEALDARAATVLSVLCAFAVISGYLGTLITQTLTYAADQFGAGTGEQGTLLAIVRIGVLLSLGIVALADRHGRKRVLVGALIGACLITAVGAASTGMVWLGVSQTFARSLSTVVVILIAVMAAEEMPAGTRAFAVSVVTMTAALGAGLCVLNLVYVDVALGAWRVAYLVPLIAIYPCLQMARRLPETKRFESRQRRLAAASGRGLKDRIHWRRFALLATGAFLWSLFLAPAAQFLNEFLRTERGFSGILIAVFVLATNTPGGIGIVVGGKLADRHGRRVIGAIGIAGGVLFTVVSYLSWGWPLWLASVAAAVIGAVAVPALAVYGPELFPTSQRGTANGGLQVVAVTGSSLGLLTVGWLADQLGGLGQAMAVVAIAPALLVLVVLIWFPETARRELEDLNPSDHEHGR</sequence>
<feature type="transmembrane region" description="Helical" evidence="5">
    <location>
        <begin position="114"/>
        <end position="135"/>
    </location>
</feature>
<feature type="transmembrane region" description="Helical" evidence="5">
    <location>
        <begin position="267"/>
        <end position="284"/>
    </location>
</feature>
<evidence type="ECO:0000313" key="7">
    <source>
        <dbReference type="EMBL" id="CAB4571231.1"/>
    </source>
</evidence>
<keyword evidence="3 5" id="KW-1133">Transmembrane helix</keyword>
<reference evidence="7" key="1">
    <citation type="submission" date="2020-05" db="EMBL/GenBank/DDBJ databases">
        <authorList>
            <person name="Chiriac C."/>
            <person name="Salcher M."/>
            <person name="Ghai R."/>
            <person name="Kavagutti S V."/>
        </authorList>
    </citation>
    <scope>NUCLEOTIDE SEQUENCE</scope>
</reference>
<feature type="transmembrane region" description="Helical" evidence="5">
    <location>
        <begin position="182"/>
        <end position="206"/>
    </location>
</feature>
<feature type="transmembrane region" description="Helical" evidence="5">
    <location>
        <begin position="155"/>
        <end position="175"/>
    </location>
</feature>